<evidence type="ECO:0000256" key="5">
    <source>
        <dbReference type="SAM" id="MobiDB-lite"/>
    </source>
</evidence>
<reference evidence="10" key="2">
    <citation type="submission" date="2025-04" db="UniProtKB">
        <authorList>
            <consortium name="RefSeq"/>
        </authorList>
    </citation>
    <scope>IDENTIFICATION</scope>
    <source>
        <strain evidence="10">USDA-PBARC FA_bdor</strain>
        <tissue evidence="10">Whole organism</tissue>
    </source>
</reference>
<protein>
    <submittedName>
        <fullName evidence="8">PDGFA_1 protein</fullName>
    </submittedName>
</protein>
<dbReference type="GO" id="GO:0051781">
    <property type="term" value="P:positive regulation of cell division"/>
    <property type="evidence" value="ECO:0007669"/>
    <property type="project" value="UniProtKB-KW"/>
</dbReference>
<dbReference type="PANTHER" id="PTHR11633:SF1">
    <property type="entry name" value="LD28763P"/>
    <property type="match status" value="1"/>
</dbReference>
<dbReference type="InterPro" id="IPR029034">
    <property type="entry name" value="Cystine-knot_cytokine"/>
</dbReference>
<dbReference type="RefSeq" id="XP_011304198.1">
    <property type="nucleotide sequence ID" value="XM_011305896.1"/>
</dbReference>
<dbReference type="GO" id="GO:0008083">
    <property type="term" value="F:growth factor activity"/>
    <property type="evidence" value="ECO:0007669"/>
    <property type="project" value="UniProtKB-KW"/>
</dbReference>
<keyword evidence="6" id="KW-0732">Signal</keyword>
<evidence type="ECO:0000256" key="6">
    <source>
        <dbReference type="SAM" id="SignalP"/>
    </source>
</evidence>
<sequence length="304" mass="34061">MKLWVLAAAFSLAVGQRNTYYGDPGAVMFPGPINTNNPNFKGRAREDDSDNEQTSISLSLSVAKQINELDSVDDFLNMLEGVPDNEKISGMTNRFGGEERTNAIRPKPAKCIPELQPVPFKTDDTSVTYYPSCTRIKRCGGCCGHALLSCQPTESEVRNFEVIKSTIGGNGKPKYSGKEIILLEEHKSCDCQCTIKPEDCTQKQKYEIQNCRCICQNGDEETKCRKSNDTKLWDPDACNCLCRNIEECNTGYYFDQSTCRCHPISSKNMFEGLYYKFPMGTGETPPLIIPIDASDPRRKHKDEP</sequence>
<feature type="signal peptide" evidence="6">
    <location>
        <begin position="1"/>
        <end position="15"/>
    </location>
</feature>
<dbReference type="SMART" id="SM00141">
    <property type="entry name" value="PDGF"/>
    <property type="match status" value="1"/>
</dbReference>
<feature type="chain" id="PRO_5044541601" evidence="6">
    <location>
        <begin position="16"/>
        <end position="304"/>
    </location>
</feature>
<gene>
    <name evidence="8" type="primary">PDGFA_1</name>
    <name evidence="10" type="synonym">LOC105267207</name>
    <name evidence="8" type="ORF">g.45819</name>
</gene>
<keyword evidence="2 4" id="KW-0339">Growth factor</keyword>
<evidence type="ECO:0000313" key="9">
    <source>
        <dbReference type="Proteomes" id="UP000694866"/>
    </source>
</evidence>
<dbReference type="EMBL" id="GBYB01011174">
    <property type="protein sequence ID" value="JAG80941.1"/>
    <property type="molecule type" value="Transcribed_RNA"/>
</dbReference>
<dbReference type="GO" id="GO:0008284">
    <property type="term" value="P:positive regulation of cell population proliferation"/>
    <property type="evidence" value="ECO:0007669"/>
    <property type="project" value="TreeGrafter"/>
</dbReference>
<organism evidence="8">
    <name type="scientific">Fopius arisanus</name>
    <dbReference type="NCBI Taxonomy" id="64838"/>
    <lineage>
        <taxon>Eukaryota</taxon>
        <taxon>Metazoa</taxon>
        <taxon>Ecdysozoa</taxon>
        <taxon>Arthropoda</taxon>
        <taxon>Hexapoda</taxon>
        <taxon>Insecta</taxon>
        <taxon>Pterygota</taxon>
        <taxon>Neoptera</taxon>
        <taxon>Endopterygota</taxon>
        <taxon>Hymenoptera</taxon>
        <taxon>Apocrita</taxon>
        <taxon>Ichneumonoidea</taxon>
        <taxon>Braconidae</taxon>
        <taxon>Opiinae</taxon>
        <taxon>Fopius</taxon>
    </lineage>
</organism>
<feature type="domain" description="Platelet-derived growth factor (PDGF) family profile" evidence="7">
    <location>
        <begin position="123"/>
        <end position="196"/>
    </location>
</feature>
<evidence type="ECO:0000313" key="8">
    <source>
        <dbReference type="EMBL" id="JAG80941.1"/>
    </source>
</evidence>
<dbReference type="Proteomes" id="UP000694866">
    <property type="component" value="Unplaced"/>
</dbReference>
<dbReference type="GeneID" id="105267207"/>
<dbReference type="KEGG" id="fas:105267207"/>
<dbReference type="Gene3D" id="2.10.90.10">
    <property type="entry name" value="Cystine-knot cytokines"/>
    <property type="match status" value="1"/>
</dbReference>
<feature type="region of interest" description="Disordered" evidence="5">
    <location>
        <begin position="32"/>
        <end position="53"/>
    </location>
</feature>
<dbReference type="Pfam" id="PF00341">
    <property type="entry name" value="PDGF"/>
    <property type="match status" value="1"/>
</dbReference>
<evidence type="ECO:0000256" key="2">
    <source>
        <dbReference type="ARBA" id="ARBA00023030"/>
    </source>
</evidence>
<dbReference type="OrthoDB" id="8878063at2759"/>
<evidence type="ECO:0000256" key="3">
    <source>
        <dbReference type="ARBA" id="ARBA00023246"/>
    </source>
</evidence>
<proteinExistence type="inferred from homology"/>
<dbReference type="SUPFAM" id="SSF57501">
    <property type="entry name" value="Cystine-knot cytokines"/>
    <property type="match status" value="1"/>
</dbReference>
<dbReference type="GO" id="GO:0005615">
    <property type="term" value="C:extracellular space"/>
    <property type="evidence" value="ECO:0007669"/>
    <property type="project" value="TreeGrafter"/>
</dbReference>
<dbReference type="AlphaFoldDB" id="A0A0C9R4F0"/>
<evidence type="ECO:0000256" key="1">
    <source>
        <dbReference type="ARBA" id="ARBA00006686"/>
    </source>
</evidence>
<dbReference type="InterPro" id="IPR000072">
    <property type="entry name" value="PDGF/VEGF_dom"/>
</dbReference>
<comment type="similarity">
    <text evidence="1 4">Belongs to the PDGF/VEGF growth factor family.</text>
</comment>
<keyword evidence="9" id="KW-1185">Reference proteome</keyword>
<dbReference type="GO" id="GO:0016020">
    <property type="term" value="C:membrane"/>
    <property type="evidence" value="ECO:0007669"/>
    <property type="project" value="InterPro"/>
</dbReference>
<accession>A0A0C9R4F0</accession>
<reference evidence="8" key="1">
    <citation type="submission" date="2015-01" db="EMBL/GenBank/DDBJ databases">
        <title>Transcriptome Assembly of Fopius arisanus.</title>
        <authorList>
            <person name="Geib S."/>
        </authorList>
    </citation>
    <scope>NUCLEOTIDE SEQUENCE</scope>
</reference>
<dbReference type="PROSITE" id="PS50278">
    <property type="entry name" value="PDGF_2"/>
    <property type="match status" value="1"/>
</dbReference>
<accession>A0A9R1T7S1</accession>
<dbReference type="PANTHER" id="PTHR11633">
    <property type="entry name" value="PLATELET-DERIVED GROWTH FACTOR"/>
    <property type="match status" value="1"/>
</dbReference>
<name>A0A0C9R4F0_9HYME</name>
<dbReference type="CTD" id="32876"/>
<evidence type="ECO:0000256" key="4">
    <source>
        <dbReference type="RuleBase" id="RU003818"/>
    </source>
</evidence>
<evidence type="ECO:0000259" key="7">
    <source>
        <dbReference type="PROSITE" id="PS50278"/>
    </source>
</evidence>
<dbReference type="GO" id="GO:0070851">
    <property type="term" value="F:growth factor receptor binding"/>
    <property type="evidence" value="ECO:0007669"/>
    <property type="project" value="TreeGrafter"/>
</dbReference>
<keyword evidence="3" id="KW-0497">Mitogen</keyword>
<evidence type="ECO:0000313" key="10">
    <source>
        <dbReference type="RefSeq" id="XP_011304198.1"/>
    </source>
</evidence>